<dbReference type="Proteomes" id="UP000179214">
    <property type="component" value="Unassembled WGS sequence"/>
</dbReference>
<protein>
    <submittedName>
        <fullName evidence="1">Uncharacterized protein</fullName>
    </submittedName>
</protein>
<evidence type="ECO:0000313" key="1">
    <source>
        <dbReference type="EMBL" id="OGZ70393.1"/>
    </source>
</evidence>
<name>A0A1G2I6H9_9BACT</name>
<accession>A0A1G2I6H9</accession>
<comment type="caution">
    <text evidence="1">The sequence shown here is derived from an EMBL/GenBank/DDBJ whole genome shotgun (WGS) entry which is preliminary data.</text>
</comment>
<evidence type="ECO:0000313" key="2">
    <source>
        <dbReference type="Proteomes" id="UP000179214"/>
    </source>
</evidence>
<gene>
    <name evidence="1" type="ORF">A3F47_00775</name>
</gene>
<dbReference type="AlphaFoldDB" id="A0A1G2I6H9"/>
<sequence length="112" mass="13103">MYGVAGILAVAAFLIGYFLGKGSPKNMKWLCSDHYYIQKKYQVFDQGYYFVLCCYWGDYVFGNPVTYWCDSFYYDKKKLDRFNGGDSFKKQKGVFLKKEKINKNSTTPKQVV</sequence>
<reference evidence="1 2" key="1">
    <citation type="journal article" date="2016" name="Nat. Commun.">
        <title>Thousands of microbial genomes shed light on interconnected biogeochemical processes in an aquifer system.</title>
        <authorList>
            <person name="Anantharaman K."/>
            <person name="Brown C.T."/>
            <person name="Hug L.A."/>
            <person name="Sharon I."/>
            <person name="Castelle C.J."/>
            <person name="Probst A.J."/>
            <person name="Thomas B.C."/>
            <person name="Singh A."/>
            <person name="Wilkins M.J."/>
            <person name="Karaoz U."/>
            <person name="Brodie E.L."/>
            <person name="Williams K.H."/>
            <person name="Hubbard S.S."/>
            <person name="Banfield J.F."/>
        </authorList>
    </citation>
    <scope>NUCLEOTIDE SEQUENCE [LARGE SCALE GENOMIC DNA]</scope>
</reference>
<dbReference type="EMBL" id="MHOV01000010">
    <property type="protein sequence ID" value="OGZ70393.1"/>
    <property type="molecule type" value="Genomic_DNA"/>
</dbReference>
<proteinExistence type="predicted"/>
<organism evidence="1 2">
    <name type="scientific">Candidatus Staskawiczbacteria bacterium RIFCSPHIGHO2_12_FULL_38_11</name>
    <dbReference type="NCBI Taxonomy" id="1802209"/>
    <lineage>
        <taxon>Bacteria</taxon>
        <taxon>Candidatus Staskawicziibacteriota</taxon>
    </lineage>
</organism>